<gene>
    <name evidence="1" type="ORF">RhiirA4_497360</name>
</gene>
<dbReference type="VEuPathDB" id="FungiDB:RhiirFUN_018656"/>
<keyword evidence="2" id="KW-1185">Reference proteome</keyword>
<evidence type="ECO:0000313" key="2">
    <source>
        <dbReference type="Proteomes" id="UP000234323"/>
    </source>
</evidence>
<organism evidence="1 2">
    <name type="scientific">Rhizophagus irregularis</name>
    <dbReference type="NCBI Taxonomy" id="588596"/>
    <lineage>
        <taxon>Eukaryota</taxon>
        <taxon>Fungi</taxon>
        <taxon>Fungi incertae sedis</taxon>
        <taxon>Mucoromycota</taxon>
        <taxon>Glomeromycotina</taxon>
        <taxon>Glomeromycetes</taxon>
        <taxon>Glomerales</taxon>
        <taxon>Glomeraceae</taxon>
        <taxon>Rhizophagus</taxon>
    </lineage>
</organism>
<evidence type="ECO:0000313" key="1">
    <source>
        <dbReference type="EMBL" id="PKY40976.1"/>
    </source>
</evidence>
<name>A0A2I1G309_9GLOM</name>
<dbReference type="VEuPathDB" id="FungiDB:RhiirA1_386843"/>
<proteinExistence type="predicted"/>
<reference evidence="1 2" key="1">
    <citation type="submission" date="2015-10" db="EMBL/GenBank/DDBJ databases">
        <title>Genome analyses suggest a sexual origin of heterokaryosis in a supposedly ancient asexual fungus.</title>
        <authorList>
            <person name="Ropars J."/>
            <person name="Sedzielewska K."/>
            <person name="Noel J."/>
            <person name="Charron P."/>
            <person name="Farinelli L."/>
            <person name="Marton T."/>
            <person name="Kruger M."/>
            <person name="Pelin A."/>
            <person name="Brachmann A."/>
            <person name="Corradi N."/>
        </authorList>
    </citation>
    <scope>NUCLEOTIDE SEQUENCE [LARGE SCALE GENOMIC DNA]</scope>
    <source>
        <strain evidence="1 2">A4</strain>
    </source>
</reference>
<dbReference type="EMBL" id="LLXI01000126">
    <property type="protein sequence ID" value="PKY40976.1"/>
    <property type="molecule type" value="Genomic_DNA"/>
</dbReference>
<dbReference type="AlphaFoldDB" id="A0A2I1G309"/>
<dbReference type="Proteomes" id="UP000234323">
    <property type="component" value="Unassembled WGS sequence"/>
</dbReference>
<sequence>MDTSFNLHVLKSDSYDLLTVDIYKKKDEDEDGYVELDNTKYYLNSLIVKHLKDYVCSINGVGDSDKNNVKLWKLTVDEERIENENISTEDDITQKLSGEEMKIRTLFKR</sequence>
<comment type="caution">
    <text evidence="1">The sequence shown here is derived from an EMBL/GenBank/DDBJ whole genome shotgun (WGS) entry which is preliminary data.</text>
</comment>
<accession>A0A2I1G309</accession>
<protein>
    <submittedName>
        <fullName evidence="1">Uncharacterized protein</fullName>
    </submittedName>
</protein>